<gene>
    <name evidence="3" type="ORF">B0H16DRAFT_1880878</name>
</gene>
<proteinExistence type="predicted"/>
<sequence length="876" mass="97753">MPVKLDAAATHEERRSVELASRGTAATVSSTPRSSASPELIRERESAQASASETDSTPVKSGSAVEEEIRSRRSKSTDLVESVVGSLVDIDGAADILRELMGMSILSAQKQAQGRWHNVRKSAYKAACADAAVQAHEAVTPSKPSPADSYRWSWGLPVEASETAGALFLNVVAIAAHAAALRSGKAQEYPLPSLRFITLPDPQRAVPLSNETAAQDCRPDVVALDCSAFCEAPNPNAPVNQFFLLRDSPFQFIRAKLPAILSFTPKHKSAVGTAILAFQQWFDAQEKRNYLDMTRFCWPELELSAEAKLSDIHDAVLQELVYMRQQRRTQPWMKFIVGLVLTTRIMGILRADTLGIEQCTFSRDCSRGVLDTVRICLGLVRTSCHQRGQHEAFELHNTETFAPPHLELKSTPSTKTRPSKTTVDFDLDNLFAVPDPAFKYIHRTVRFIKLRGDKIHYSPDDTKPNITFYVHYVVQDRGSLVGRCPRIFCVSRETESKGSIRQFVGPYALKVYYADHASDCYKDDLIDIARKAQVKNVLLPTWEWRYGDALSMRGFPPDVAVRPVPSVANNREEIFAQSDLKRVLVQCSDHLEFGKAFLDFIAGIASLAEQDLVHRDLSIGNVLLSQDTPCPQAFLADAAVSAEALLGTPVAFTQRALEQRMGGLIHDMDMAGRVHHPPKKARTEAFSDADFFKMLISAPAKPVRPVGIRTGTPPFMAIGLLVLGPPHLVAYDLHSLLFVMALFFWSHSTFSKVPFPQFVTSKDRPWPSDVLRWANRPVNFSLAELGNLKRGFFADPEKLAAVIRRTLEGDLWTEEPVYLEYFWTLYGALWEWSDSMSEWRDNRTVTPSQVEQAFSSKYLEYNTPSPDGDDTFETLL</sequence>
<evidence type="ECO:0000313" key="4">
    <source>
        <dbReference type="Proteomes" id="UP001215598"/>
    </source>
</evidence>
<comment type="caution">
    <text evidence="3">The sequence shown here is derived from an EMBL/GenBank/DDBJ whole genome shotgun (WGS) entry which is preliminary data.</text>
</comment>
<feature type="compositionally biased region" description="Polar residues" evidence="1">
    <location>
        <begin position="47"/>
        <end position="60"/>
    </location>
</feature>
<feature type="compositionally biased region" description="Polar residues" evidence="1">
    <location>
        <begin position="24"/>
        <end position="37"/>
    </location>
</feature>
<dbReference type="Pfam" id="PF17667">
    <property type="entry name" value="Pkinase_fungal"/>
    <property type="match status" value="1"/>
</dbReference>
<protein>
    <recommendedName>
        <fullName evidence="2">Fungal-type protein kinase domain-containing protein</fullName>
    </recommendedName>
</protein>
<evidence type="ECO:0000259" key="2">
    <source>
        <dbReference type="Pfam" id="PF17667"/>
    </source>
</evidence>
<dbReference type="Proteomes" id="UP001215598">
    <property type="component" value="Unassembled WGS sequence"/>
</dbReference>
<dbReference type="GO" id="GO:0004672">
    <property type="term" value="F:protein kinase activity"/>
    <property type="evidence" value="ECO:0007669"/>
    <property type="project" value="InterPro"/>
</dbReference>
<accession>A0AAD7NSC0</accession>
<dbReference type="InterPro" id="IPR008266">
    <property type="entry name" value="Tyr_kinase_AS"/>
</dbReference>
<reference evidence="3" key="1">
    <citation type="submission" date="2023-03" db="EMBL/GenBank/DDBJ databases">
        <title>Massive genome expansion in bonnet fungi (Mycena s.s.) driven by repeated elements and novel gene families across ecological guilds.</title>
        <authorList>
            <consortium name="Lawrence Berkeley National Laboratory"/>
            <person name="Harder C.B."/>
            <person name="Miyauchi S."/>
            <person name="Viragh M."/>
            <person name="Kuo A."/>
            <person name="Thoen E."/>
            <person name="Andreopoulos B."/>
            <person name="Lu D."/>
            <person name="Skrede I."/>
            <person name="Drula E."/>
            <person name="Henrissat B."/>
            <person name="Morin E."/>
            <person name="Kohler A."/>
            <person name="Barry K."/>
            <person name="LaButti K."/>
            <person name="Morin E."/>
            <person name="Salamov A."/>
            <person name="Lipzen A."/>
            <person name="Mereny Z."/>
            <person name="Hegedus B."/>
            <person name="Baldrian P."/>
            <person name="Stursova M."/>
            <person name="Weitz H."/>
            <person name="Taylor A."/>
            <person name="Grigoriev I.V."/>
            <person name="Nagy L.G."/>
            <person name="Martin F."/>
            <person name="Kauserud H."/>
        </authorList>
    </citation>
    <scope>NUCLEOTIDE SEQUENCE</scope>
    <source>
        <strain evidence="3">CBHHK182m</strain>
    </source>
</reference>
<keyword evidence="4" id="KW-1185">Reference proteome</keyword>
<evidence type="ECO:0000313" key="3">
    <source>
        <dbReference type="EMBL" id="KAJ7773469.1"/>
    </source>
</evidence>
<dbReference type="InterPro" id="IPR040976">
    <property type="entry name" value="Pkinase_fungal"/>
</dbReference>
<dbReference type="AlphaFoldDB" id="A0AAD7NSC0"/>
<dbReference type="PROSITE" id="PS00109">
    <property type="entry name" value="PROTEIN_KINASE_TYR"/>
    <property type="match status" value="1"/>
</dbReference>
<name>A0AAD7NSC0_9AGAR</name>
<feature type="domain" description="Fungal-type protein kinase" evidence="2">
    <location>
        <begin position="577"/>
        <end position="741"/>
    </location>
</feature>
<evidence type="ECO:0000256" key="1">
    <source>
        <dbReference type="SAM" id="MobiDB-lite"/>
    </source>
</evidence>
<organism evidence="3 4">
    <name type="scientific">Mycena metata</name>
    <dbReference type="NCBI Taxonomy" id="1033252"/>
    <lineage>
        <taxon>Eukaryota</taxon>
        <taxon>Fungi</taxon>
        <taxon>Dikarya</taxon>
        <taxon>Basidiomycota</taxon>
        <taxon>Agaricomycotina</taxon>
        <taxon>Agaricomycetes</taxon>
        <taxon>Agaricomycetidae</taxon>
        <taxon>Agaricales</taxon>
        <taxon>Marasmiineae</taxon>
        <taxon>Mycenaceae</taxon>
        <taxon>Mycena</taxon>
    </lineage>
</organism>
<feature type="region of interest" description="Disordered" evidence="1">
    <location>
        <begin position="1"/>
        <end position="75"/>
    </location>
</feature>
<dbReference type="InterPro" id="IPR011009">
    <property type="entry name" value="Kinase-like_dom_sf"/>
</dbReference>
<dbReference type="Gene3D" id="1.10.510.10">
    <property type="entry name" value="Transferase(Phosphotransferase) domain 1"/>
    <property type="match status" value="1"/>
</dbReference>
<dbReference type="SUPFAM" id="SSF56112">
    <property type="entry name" value="Protein kinase-like (PK-like)"/>
    <property type="match status" value="1"/>
</dbReference>
<dbReference type="EMBL" id="JARKIB010000013">
    <property type="protein sequence ID" value="KAJ7773469.1"/>
    <property type="molecule type" value="Genomic_DNA"/>
</dbReference>